<dbReference type="Proteomes" id="UP000594260">
    <property type="component" value="Unplaced"/>
</dbReference>
<feature type="region of interest" description="Disordered" evidence="1">
    <location>
        <begin position="185"/>
        <end position="206"/>
    </location>
</feature>
<keyword evidence="4" id="KW-1185">Reference proteome</keyword>
<dbReference type="GeneID" id="111247810"/>
<protein>
    <submittedName>
        <fullName evidence="3">Uncharacterized protein</fullName>
    </submittedName>
</protein>
<evidence type="ECO:0000313" key="3">
    <source>
        <dbReference type="EnsemblMetazoa" id="XP_022654964"/>
    </source>
</evidence>
<feature type="chain" id="PRO_5029506738" evidence="2">
    <location>
        <begin position="25"/>
        <end position="240"/>
    </location>
</feature>
<proteinExistence type="predicted"/>
<dbReference type="EnsemblMetazoa" id="XM_022799229">
    <property type="protein sequence ID" value="XP_022654964"/>
    <property type="gene ID" value="LOC111247810"/>
</dbReference>
<accession>A0A7M7JPL2</accession>
<keyword evidence="2" id="KW-0732">Signal</keyword>
<name>A0A7M7JPL2_VARDE</name>
<feature type="compositionally biased region" description="Polar residues" evidence="1">
    <location>
        <begin position="193"/>
        <end position="206"/>
    </location>
</feature>
<sequence>MRNKPSSAMLLLVPLGLLQLYVQPQTHIQDGHLIGGHALTAATFLSRKPLQFASSRTYTTRRSPIYPGSVYSTAYGLNPSFQPDYRPNIAYNTAGQNELVQPVVLAAADPTSDEGRFTEPRVFFDDDYNEVSQVRRLEEGLREERLRQNLHQHPPGTTPVRETRRYEKSVEGDLDFSEDKKLKLAGRRKRDTANNTASSSTPGTTIIQPAATMMTIYSQKIRPILKKDFNLQNNQRSRGG</sequence>
<feature type="compositionally biased region" description="Basic and acidic residues" evidence="1">
    <location>
        <begin position="161"/>
        <end position="173"/>
    </location>
</feature>
<evidence type="ECO:0000256" key="2">
    <source>
        <dbReference type="SAM" id="SignalP"/>
    </source>
</evidence>
<feature type="region of interest" description="Disordered" evidence="1">
    <location>
        <begin position="148"/>
        <end position="173"/>
    </location>
</feature>
<reference evidence="3" key="1">
    <citation type="submission" date="2021-01" db="UniProtKB">
        <authorList>
            <consortium name="EnsemblMetazoa"/>
        </authorList>
    </citation>
    <scope>IDENTIFICATION</scope>
</reference>
<organism evidence="3 4">
    <name type="scientific">Varroa destructor</name>
    <name type="common">Honeybee mite</name>
    <dbReference type="NCBI Taxonomy" id="109461"/>
    <lineage>
        <taxon>Eukaryota</taxon>
        <taxon>Metazoa</taxon>
        <taxon>Ecdysozoa</taxon>
        <taxon>Arthropoda</taxon>
        <taxon>Chelicerata</taxon>
        <taxon>Arachnida</taxon>
        <taxon>Acari</taxon>
        <taxon>Parasitiformes</taxon>
        <taxon>Mesostigmata</taxon>
        <taxon>Gamasina</taxon>
        <taxon>Dermanyssoidea</taxon>
        <taxon>Varroidae</taxon>
        <taxon>Varroa</taxon>
    </lineage>
</organism>
<dbReference type="AlphaFoldDB" id="A0A7M7JPL2"/>
<feature type="signal peptide" evidence="2">
    <location>
        <begin position="1"/>
        <end position="24"/>
    </location>
</feature>
<evidence type="ECO:0000313" key="4">
    <source>
        <dbReference type="Proteomes" id="UP000594260"/>
    </source>
</evidence>
<evidence type="ECO:0000256" key="1">
    <source>
        <dbReference type="SAM" id="MobiDB-lite"/>
    </source>
</evidence>
<dbReference type="RefSeq" id="XP_022654964.1">
    <property type="nucleotide sequence ID" value="XM_022799229.1"/>
</dbReference>